<gene>
    <name evidence="1" type="ORF">ABZ931_11730</name>
</gene>
<keyword evidence="2" id="KW-1185">Reference proteome</keyword>
<proteinExistence type="predicted"/>
<reference evidence="1 2" key="1">
    <citation type="submission" date="2024-06" db="EMBL/GenBank/DDBJ databases">
        <title>The Natural Products Discovery Center: Release of the First 8490 Sequenced Strains for Exploring Actinobacteria Biosynthetic Diversity.</title>
        <authorList>
            <person name="Kalkreuter E."/>
            <person name="Kautsar S.A."/>
            <person name="Yang D."/>
            <person name="Bader C.D."/>
            <person name="Teijaro C.N."/>
            <person name="Fluegel L."/>
            <person name="Davis C.M."/>
            <person name="Simpson J.R."/>
            <person name="Lauterbach L."/>
            <person name="Steele A.D."/>
            <person name="Gui C."/>
            <person name="Meng S."/>
            <person name="Li G."/>
            <person name="Viehrig K."/>
            <person name="Ye F."/>
            <person name="Su P."/>
            <person name="Kiefer A.F."/>
            <person name="Nichols A."/>
            <person name="Cepeda A.J."/>
            <person name="Yan W."/>
            <person name="Fan B."/>
            <person name="Jiang Y."/>
            <person name="Adhikari A."/>
            <person name="Zheng C.-J."/>
            <person name="Schuster L."/>
            <person name="Cowan T.M."/>
            <person name="Smanski M.J."/>
            <person name="Chevrette M.G."/>
            <person name="De Carvalho L.P.S."/>
            <person name="Shen B."/>
        </authorList>
    </citation>
    <scope>NUCLEOTIDE SEQUENCE [LARGE SCALE GENOMIC DNA]</scope>
    <source>
        <strain evidence="1 2">NPDC046851</strain>
    </source>
</reference>
<organism evidence="1 2">
    <name type="scientific">Streptomyces neyagawaensis</name>
    <dbReference type="NCBI Taxonomy" id="42238"/>
    <lineage>
        <taxon>Bacteria</taxon>
        <taxon>Bacillati</taxon>
        <taxon>Actinomycetota</taxon>
        <taxon>Actinomycetes</taxon>
        <taxon>Kitasatosporales</taxon>
        <taxon>Streptomycetaceae</taxon>
        <taxon>Streptomyces</taxon>
    </lineage>
</organism>
<dbReference type="Proteomes" id="UP001551189">
    <property type="component" value="Unassembled WGS sequence"/>
</dbReference>
<dbReference type="RefSeq" id="WP_359694000.1">
    <property type="nucleotide sequence ID" value="NZ_JBEYXT010000038.1"/>
</dbReference>
<comment type="caution">
    <text evidence="1">The sequence shown here is derived from an EMBL/GenBank/DDBJ whole genome shotgun (WGS) entry which is preliminary data.</text>
</comment>
<accession>A0ABV3AWW2</accession>
<name>A0ABV3AWW2_9ACTN</name>
<evidence type="ECO:0000313" key="1">
    <source>
        <dbReference type="EMBL" id="MEU6801670.1"/>
    </source>
</evidence>
<sequence length="437" mass="49250">MLAWKGTAHEALEQLSGTRGIQEMLHLAHDFWCGSDCARDMACTFLHYPRNGVDTTVPQTTRSRYNKQTAHLYGVMGEGGYAGPVPQYHEVNVWPLLDKVLERWDATEERRGRIPAHYSDWTKKHDAEAADTVSRACRDTVQWMACWCGEDYDADPLGLHYIAFATIIDDICIPPLDLVRGRFRMYGRSVGDLMREMDAADWGRDAVHALLSLVRQAIVQYAEKMDFRPGEAHVGLHEALNSSPNMWDGVIFRGNTGNAYGTAIMVVRNSAAGPVSFPWLMDSAICDCLSMDLSKSALGVYSVDNHQPTSNDRRSESRKASYRSIYLDLIDDLVFTGAPESLVHFGRSGFLFVQLQDRYQERRRGKRFPLAPPMLRELTRLFGEKPTDKWLDEAFAAANRMRLTGSPGVGEPQDVERLHRLHTGVRQESTQAARLPA</sequence>
<dbReference type="EMBL" id="JBEYXT010000038">
    <property type="protein sequence ID" value="MEU6801670.1"/>
    <property type="molecule type" value="Genomic_DNA"/>
</dbReference>
<evidence type="ECO:0000313" key="2">
    <source>
        <dbReference type="Proteomes" id="UP001551189"/>
    </source>
</evidence>
<protein>
    <submittedName>
        <fullName evidence="1">Uncharacterized protein</fullName>
    </submittedName>
</protein>